<dbReference type="InterPro" id="IPR015422">
    <property type="entry name" value="PyrdxlP-dep_Trfase_small"/>
</dbReference>
<dbReference type="CDD" id="cd00609">
    <property type="entry name" value="AAT_like"/>
    <property type="match status" value="1"/>
</dbReference>
<dbReference type="GO" id="GO:0030170">
    <property type="term" value="F:pyridoxal phosphate binding"/>
    <property type="evidence" value="ECO:0007669"/>
    <property type="project" value="InterPro"/>
</dbReference>
<keyword evidence="3" id="KW-0805">Transcription regulation</keyword>
<feature type="domain" description="HTH gntR-type" evidence="6">
    <location>
        <begin position="24"/>
        <end position="92"/>
    </location>
</feature>
<dbReference type="GO" id="GO:0003677">
    <property type="term" value="F:DNA binding"/>
    <property type="evidence" value="ECO:0007669"/>
    <property type="project" value="UniProtKB-KW"/>
</dbReference>
<dbReference type="PROSITE" id="PS50949">
    <property type="entry name" value="HTH_GNTR"/>
    <property type="match status" value="1"/>
</dbReference>
<keyword evidence="8" id="KW-1185">Reference proteome</keyword>
<reference evidence="7 8" key="1">
    <citation type="submission" date="2019-06" db="EMBL/GenBank/DDBJ databases">
        <title>Quisquiliibacterium sp. nov., isolated from a maize field.</title>
        <authorList>
            <person name="Lin S.-Y."/>
            <person name="Tsai C.-F."/>
            <person name="Young C.-C."/>
        </authorList>
    </citation>
    <scope>NUCLEOTIDE SEQUENCE [LARGE SCALE GENOMIC DNA]</scope>
    <source>
        <strain evidence="7 8">CC-CFT501</strain>
    </source>
</reference>
<keyword evidence="7" id="KW-0808">Transferase</keyword>
<dbReference type="OrthoDB" id="9804020at2"/>
<evidence type="ECO:0000313" key="8">
    <source>
        <dbReference type="Proteomes" id="UP000321548"/>
    </source>
</evidence>
<dbReference type="InterPro" id="IPR036390">
    <property type="entry name" value="WH_DNA-bd_sf"/>
</dbReference>
<dbReference type="EMBL" id="VDUY01000002">
    <property type="protein sequence ID" value="TXL67386.1"/>
    <property type="molecule type" value="Genomic_DNA"/>
</dbReference>
<dbReference type="Gene3D" id="3.40.640.10">
    <property type="entry name" value="Type I PLP-dependent aspartate aminotransferase-like (Major domain)"/>
    <property type="match status" value="1"/>
</dbReference>
<dbReference type="InterPro" id="IPR036388">
    <property type="entry name" value="WH-like_DNA-bd_sf"/>
</dbReference>
<sequence>MRTVPVDSTARHPMERILTPGSDRTLVEQIVDWYAARIDERLLRPGSRMPSVRQFAAGHGVSRFTVVEAYDRLIARGYLESRRGSGFYVRDRGDGLAPRAADAWAEPAGARIDIGWLLRNMFRKLPAQNMPGGGVLPTDWLDADIVASGLRALGRQGATPLLDYGDPQGFGPLRERLRQKLAEFGIGARAQQIVTTNGVSQALDLIAQHFLKPGDTVLVDEPSWFLMFGRMSLLGARIIGVPRGADGPDLDRLQELAQAHRPKLFVTVSVLHNPTSTAIAPAVAYRLLQLAERFDFTIVEDDVYGDLHPGPAVQPCLRLAGLDQLQRVVYLGGFSKTLAASLRVGFVACEPGLARALTDLKMLVGLTSPELGERLVHRVLSEGQYRRHLDRLRARLAAAYEPALRAVERLDMRPFATPGIGMFVWADAGVDTTSVAQAMHERGYLMAPGSLFMPGQRPSTWMRFNVATTCNPRMLADLQEVLGQVRARAGVAGA</sequence>
<dbReference type="Pfam" id="PF00155">
    <property type="entry name" value="Aminotran_1_2"/>
    <property type="match status" value="1"/>
</dbReference>
<dbReference type="SMART" id="SM00345">
    <property type="entry name" value="HTH_GNTR"/>
    <property type="match status" value="1"/>
</dbReference>
<evidence type="ECO:0000313" key="7">
    <source>
        <dbReference type="EMBL" id="TXL67386.1"/>
    </source>
</evidence>
<accession>A0A5C8P2F1</accession>
<dbReference type="PANTHER" id="PTHR46577:SF2">
    <property type="entry name" value="TRANSCRIPTIONAL REGULATORY PROTEIN"/>
    <property type="match status" value="1"/>
</dbReference>
<dbReference type="InterPro" id="IPR004839">
    <property type="entry name" value="Aminotransferase_I/II_large"/>
</dbReference>
<evidence type="ECO:0000256" key="1">
    <source>
        <dbReference type="ARBA" id="ARBA00005384"/>
    </source>
</evidence>
<dbReference type="CDD" id="cd07377">
    <property type="entry name" value="WHTH_GntR"/>
    <property type="match status" value="1"/>
</dbReference>
<proteinExistence type="inferred from homology"/>
<comment type="similarity">
    <text evidence="1">In the C-terminal section; belongs to the class-I pyridoxal-phosphate-dependent aminotransferase family.</text>
</comment>
<keyword evidence="7" id="KW-0032">Aminotransferase</keyword>
<organism evidence="7 8">
    <name type="scientific">Zeimonas arvi</name>
    <dbReference type="NCBI Taxonomy" id="2498847"/>
    <lineage>
        <taxon>Bacteria</taxon>
        <taxon>Pseudomonadati</taxon>
        <taxon>Pseudomonadota</taxon>
        <taxon>Betaproteobacteria</taxon>
        <taxon>Burkholderiales</taxon>
        <taxon>Burkholderiaceae</taxon>
        <taxon>Zeimonas</taxon>
    </lineage>
</organism>
<comment type="caution">
    <text evidence="7">The sequence shown here is derived from an EMBL/GenBank/DDBJ whole genome shotgun (WGS) entry which is preliminary data.</text>
</comment>
<gene>
    <name evidence="7" type="ORF">FHP08_07245</name>
</gene>
<dbReference type="GO" id="GO:0008483">
    <property type="term" value="F:transaminase activity"/>
    <property type="evidence" value="ECO:0007669"/>
    <property type="project" value="UniProtKB-KW"/>
</dbReference>
<keyword evidence="4" id="KW-0238">DNA-binding</keyword>
<dbReference type="SUPFAM" id="SSF46785">
    <property type="entry name" value="Winged helix' DNA-binding domain"/>
    <property type="match status" value="1"/>
</dbReference>
<dbReference type="Gene3D" id="1.10.10.10">
    <property type="entry name" value="Winged helix-like DNA-binding domain superfamily/Winged helix DNA-binding domain"/>
    <property type="match status" value="1"/>
</dbReference>
<evidence type="ECO:0000256" key="4">
    <source>
        <dbReference type="ARBA" id="ARBA00023125"/>
    </source>
</evidence>
<dbReference type="PANTHER" id="PTHR46577">
    <property type="entry name" value="HTH-TYPE TRANSCRIPTIONAL REGULATORY PROTEIN GABR"/>
    <property type="match status" value="1"/>
</dbReference>
<dbReference type="Proteomes" id="UP000321548">
    <property type="component" value="Unassembled WGS sequence"/>
</dbReference>
<evidence type="ECO:0000259" key="6">
    <source>
        <dbReference type="PROSITE" id="PS50949"/>
    </source>
</evidence>
<name>A0A5C8P2F1_9BURK</name>
<dbReference type="AlphaFoldDB" id="A0A5C8P2F1"/>
<keyword evidence="2" id="KW-0663">Pyridoxal phosphate</keyword>
<keyword evidence="5" id="KW-0804">Transcription</keyword>
<dbReference type="InterPro" id="IPR000524">
    <property type="entry name" value="Tscrpt_reg_HTH_GntR"/>
</dbReference>
<dbReference type="InterPro" id="IPR015421">
    <property type="entry name" value="PyrdxlP-dep_Trfase_major"/>
</dbReference>
<dbReference type="InterPro" id="IPR015424">
    <property type="entry name" value="PyrdxlP-dep_Trfase"/>
</dbReference>
<dbReference type="InterPro" id="IPR051446">
    <property type="entry name" value="HTH_trans_reg/aminotransferase"/>
</dbReference>
<dbReference type="SUPFAM" id="SSF53383">
    <property type="entry name" value="PLP-dependent transferases"/>
    <property type="match status" value="1"/>
</dbReference>
<evidence type="ECO:0000256" key="5">
    <source>
        <dbReference type="ARBA" id="ARBA00023163"/>
    </source>
</evidence>
<dbReference type="GO" id="GO:0003700">
    <property type="term" value="F:DNA-binding transcription factor activity"/>
    <property type="evidence" value="ECO:0007669"/>
    <property type="project" value="InterPro"/>
</dbReference>
<evidence type="ECO:0000256" key="3">
    <source>
        <dbReference type="ARBA" id="ARBA00023015"/>
    </source>
</evidence>
<dbReference type="Pfam" id="PF00392">
    <property type="entry name" value="GntR"/>
    <property type="match status" value="1"/>
</dbReference>
<dbReference type="Gene3D" id="3.90.1150.10">
    <property type="entry name" value="Aspartate Aminotransferase, domain 1"/>
    <property type="match status" value="1"/>
</dbReference>
<evidence type="ECO:0000256" key="2">
    <source>
        <dbReference type="ARBA" id="ARBA00022898"/>
    </source>
</evidence>
<protein>
    <submittedName>
        <fullName evidence="7">PLP-dependent aminotransferase family protein</fullName>
    </submittedName>
</protein>